<sequence>MSDLMEKQNELITSPGNRLPGIITSRTGKEIHFRHFEVNYLEFRYIFDFEKKYIVVSELTKKATYWYKNAIDSEVGTWESLY</sequence>
<organism evidence="1 2">
    <name type="scientific">Smittium culicis</name>
    <dbReference type="NCBI Taxonomy" id="133412"/>
    <lineage>
        <taxon>Eukaryota</taxon>
        <taxon>Fungi</taxon>
        <taxon>Fungi incertae sedis</taxon>
        <taxon>Zoopagomycota</taxon>
        <taxon>Kickxellomycotina</taxon>
        <taxon>Harpellomycetes</taxon>
        <taxon>Harpellales</taxon>
        <taxon>Legeriomycetaceae</taxon>
        <taxon>Smittium</taxon>
    </lineage>
</organism>
<reference evidence="1 2" key="1">
    <citation type="submission" date="2017-01" db="EMBL/GenBank/DDBJ databases">
        <authorList>
            <person name="Mah S.A."/>
            <person name="Swanson W.J."/>
            <person name="Moy G.W."/>
            <person name="Vacquier V.D."/>
        </authorList>
    </citation>
    <scope>NUCLEOTIDE SEQUENCE [LARGE SCALE GENOMIC DNA]</scope>
    <source>
        <strain evidence="1 2">GSMNP</strain>
    </source>
</reference>
<proteinExistence type="predicted"/>
<name>A0A1R1Y3G9_9FUNG</name>
<evidence type="ECO:0000313" key="1">
    <source>
        <dbReference type="EMBL" id="OMJ21390.1"/>
    </source>
</evidence>
<gene>
    <name evidence="1" type="ORF">AYI70_g3518</name>
</gene>
<accession>A0A1R1Y3G9</accession>
<evidence type="ECO:0000313" key="2">
    <source>
        <dbReference type="Proteomes" id="UP000187283"/>
    </source>
</evidence>
<dbReference type="Proteomes" id="UP000187283">
    <property type="component" value="Unassembled WGS sequence"/>
</dbReference>
<dbReference type="EMBL" id="LSSN01001017">
    <property type="protein sequence ID" value="OMJ21390.1"/>
    <property type="molecule type" value="Genomic_DNA"/>
</dbReference>
<comment type="caution">
    <text evidence="1">The sequence shown here is derived from an EMBL/GenBank/DDBJ whole genome shotgun (WGS) entry which is preliminary data.</text>
</comment>
<protein>
    <submittedName>
        <fullName evidence="1">Uncharacterized protein</fullName>
    </submittedName>
</protein>
<keyword evidence="2" id="KW-1185">Reference proteome</keyword>
<dbReference type="AlphaFoldDB" id="A0A1R1Y3G9"/>